<keyword evidence="9" id="KW-0418">Kinase</keyword>
<keyword evidence="11" id="KW-0067">ATP-binding</keyword>
<feature type="transmembrane region" description="Helical" evidence="15">
    <location>
        <begin position="397"/>
        <end position="415"/>
    </location>
</feature>
<dbReference type="PROSITE" id="PS50011">
    <property type="entry name" value="PROTEIN_KINASE_DOM"/>
    <property type="match status" value="1"/>
</dbReference>
<keyword evidence="8" id="KW-0547">Nucleotide-binding</keyword>
<evidence type="ECO:0000313" key="19">
    <source>
        <dbReference type="Proteomes" id="UP000095192"/>
    </source>
</evidence>
<comment type="caution">
    <text evidence="18">The sequence shown here is derived from an EMBL/GenBank/DDBJ whole genome shotgun (WGS) entry which is preliminary data.</text>
</comment>
<keyword evidence="10" id="KW-0106">Calcium</keyword>
<evidence type="ECO:0000256" key="13">
    <source>
        <dbReference type="ARBA" id="ARBA00047899"/>
    </source>
</evidence>
<reference evidence="18 19" key="1">
    <citation type="journal article" date="2016" name="BMC Genomics">
        <title>Comparative genomics reveals Cyclospora cayetanensis possesses coccidia-like metabolism and invasion components but unique surface antigens.</title>
        <authorList>
            <person name="Liu S."/>
            <person name="Wang L."/>
            <person name="Zheng H."/>
            <person name="Xu Z."/>
            <person name="Roellig D.M."/>
            <person name="Li N."/>
            <person name="Frace M.A."/>
            <person name="Tang K."/>
            <person name="Arrowood M.J."/>
            <person name="Moss D.M."/>
            <person name="Zhang L."/>
            <person name="Feng Y."/>
            <person name="Xiao L."/>
        </authorList>
    </citation>
    <scope>NUCLEOTIDE SEQUENCE [LARGE SCALE GENOMIC DNA]</scope>
    <source>
        <strain evidence="18 19">CHN_HEN01</strain>
    </source>
</reference>
<keyword evidence="6" id="KW-0479">Metal-binding</keyword>
<dbReference type="FunFam" id="1.10.510.10:FF:000571">
    <property type="entry name" value="Maternal embryonic leucine zipper kinase"/>
    <property type="match status" value="1"/>
</dbReference>
<dbReference type="PROSITE" id="PS00108">
    <property type="entry name" value="PROTEIN_KINASE_ST"/>
    <property type="match status" value="1"/>
</dbReference>
<proteinExistence type="inferred from homology"/>
<dbReference type="Gene3D" id="3.30.200.20">
    <property type="entry name" value="Phosphorylase Kinase, domain 1"/>
    <property type="match status" value="1"/>
</dbReference>
<comment type="subunit">
    <text evidence="2">Monomer.</text>
</comment>
<dbReference type="CDD" id="cd05117">
    <property type="entry name" value="STKc_CAMK"/>
    <property type="match status" value="1"/>
</dbReference>
<dbReference type="SMART" id="SM00220">
    <property type="entry name" value="S_TKc"/>
    <property type="match status" value="1"/>
</dbReference>
<evidence type="ECO:0000256" key="8">
    <source>
        <dbReference type="ARBA" id="ARBA00022741"/>
    </source>
</evidence>
<dbReference type="InterPro" id="IPR050205">
    <property type="entry name" value="CDPK_Ser/Thr_kinases"/>
</dbReference>
<feature type="domain" description="Protein kinase" evidence="16">
    <location>
        <begin position="192"/>
        <end position="471"/>
    </location>
</feature>
<evidence type="ECO:0000256" key="3">
    <source>
        <dbReference type="ARBA" id="ARBA00012513"/>
    </source>
</evidence>
<dbReference type="CDD" id="cd00051">
    <property type="entry name" value="EFh"/>
    <property type="match status" value="1"/>
</dbReference>
<dbReference type="VEuPathDB" id="ToxoDB:LOC34617567"/>
<evidence type="ECO:0000256" key="4">
    <source>
        <dbReference type="ARBA" id="ARBA00022527"/>
    </source>
</evidence>
<dbReference type="FunFam" id="3.30.200.20:FF:000315">
    <property type="entry name" value="Calcium-dependent protein kinase 3"/>
    <property type="match status" value="1"/>
</dbReference>
<dbReference type="AlphaFoldDB" id="A0A1D3CZ78"/>
<evidence type="ECO:0000259" key="16">
    <source>
        <dbReference type="PROSITE" id="PS50011"/>
    </source>
</evidence>
<keyword evidence="15" id="KW-0472">Membrane</keyword>
<evidence type="ECO:0000256" key="1">
    <source>
        <dbReference type="ARBA" id="ARBA00001946"/>
    </source>
</evidence>
<evidence type="ECO:0000313" key="18">
    <source>
        <dbReference type="EMBL" id="OEH76491.1"/>
    </source>
</evidence>
<evidence type="ECO:0000256" key="2">
    <source>
        <dbReference type="ARBA" id="ARBA00011245"/>
    </source>
</evidence>
<dbReference type="InParanoid" id="A0A1D3CZ78"/>
<dbReference type="EC" id="2.7.11.1" evidence="3"/>
<comment type="similarity">
    <text evidence="12">Belongs to the protein kinase superfamily. Ser/Thr protein kinase family. CDPK subfamily.</text>
</comment>
<comment type="catalytic activity">
    <reaction evidence="14">
        <text>L-seryl-[protein] + ATP = O-phospho-L-seryl-[protein] + ADP + H(+)</text>
        <dbReference type="Rhea" id="RHEA:17989"/>
        <dbReference type="Rhea" id="RHEA-COMP:9863"/>
        <dbReference type="Rhea" id="RHEA-COMP:11604"/>
        <dbReference type="ChEBI" id="CHEBI:15378"/>
        <dbReference type="ChEBI" id="CHEBI:29999"/>
        <dbReference type="ChEBI" id="CHEBI:30616"/>
        <dbReference type="ChEBI" id="CHEBI:83421"/>
        <dbReference type="ChEBI" id="CHEBI:456216"/>
        <dbReference type="EC" id="2.7.11.1"/>
    </reaction>
</comment>
<dbReference type="InterPro" id="IPR000719">
    <property type="entry name" value="Prot_kinase_dom"/>
</dbReference>
<dbReference type="PROSITE" id="PS50222">
    <property type="entry name" value="EF_HAND_2"/>
    <property type="match status" value="2"/>
</dbReference>
<dbReference type="Gene3D" id="1.10.510.10">
    <property type="entry name" value="Transferase(Phosphotransferase) domain 1"/>
    <property type="match status" value="1"/>
</dbReference>
<dbReference type="GO" id="GO:0005509">
    <property type="term" value="F:calcium ion binding"/>
    <property type="evidence" value="ECO:0007669"/>
    <property type="project" value="InterPro"/>
</dbReference>
<keyword evidence="7" id="KW-0677">Repeat</keyword>
<dbReference type="InterPro" id="IPR011009">
    <property type="entry name" value="Kinase-like_dom_sf"/>
</dbReference>
<dbReference type="PANTHER" id="PTHR24349">
    <property type="entry name" value="SERINE/THREONINE-PROTEIN KINASE"/>
    <property type="match status" value="1"/>
</dbReference>
<evidence type="ECO:0000256" key="6">
    <source>
        <dbReference type="ARBA" id="ARBA00022723"/>
    </source>
</evidence>
<gene>
    <name evidence="18" type="ORF">cyc_00380</name>
</gene>
<dbReference type="InterPro" id="IPR008271">
    <property type="entry name" value="Ser/Thr_kinase_AS"/>
</dbReference>
<dbReference type="Pfam" id="PF00069">
    <property type="entry name" value="Pkinase"/>
    <property type="match status" value="1"/>
</dbReference>
<feature type="domain" description="EF-hand" evidence="17">
    <location>
        <begin position="122"/>
        <end position="157"/>
    </location>
</feature>
<keyword evidence="15" id="KW-1133">Transmembrane helix</keyword>
<accession>A0A1D3CZ78</accession>
<evidence type="ECO:0000256" key="7">
    <source>
        <dbReference type="ARBA" id="ARBA00022737"/>
    </source>
</evidence>
<dbReference type="SUPFAM" id="SSF47473">
    <property type="entry name" value="EF-hand"/>
    <property type="match status" value="1"/>
</dbReference>
<protein>
    <recommendedName>
        <fullName evidence="3">non-specific serine/threonine protein kinase</fullName>
        <ecNumber evidence="3">2.7.11.1</ecNumber>
    </recommendedName>
</protein>
<name>A0A1D3CZ78_9EIME</name>
<keyword evidence="5" id="KW-0808">Transferase</keyword>
<evidence type="ECO:0000256" key="9">
    <source>
        <dbReference type="ARBA" id="ARBA00022777"/>
    </source>
</evidence>
<keyword evidence="19" id="KW-1185">Reference proteome</keyword>
<feature type="domain" description="EF-hand" evidence="17">
    <location>
        <begin position="515"/>
        <end position="550"/>
    </location>
</feature>
<dbReference type="InterPro" id="IPR002048">
    <property type="entry name" value="EF_hand_dom"/>
</dbReference>
<organism evidence="18 19">
    <name type="scientific">Cyclospora cayetanensis</name>
    <dbReference type="NCBI Taxonomy" id="88456"/>
    <lineage>
        <taxon>Eukaryota</taxon>
        <taxon>Sar</taxon>
        <taxon>Alveolata</taxon>
        <taxon>Apicomplexa</taxon>
        <taxon>Conoidasida</taxon>
        <taxon>Coccidia</taxon>
        <taxon>Eucoccidiorida</taxon>
        <taxon>Eimeriorina</taxon>
        <taxon>Eimeriidae</taxon>
        <taxon>Cyclospora</taxon>
    </lineage>
</organism>
<dbReference type="Proteomes" id="UP000095192">
    <property type="component" value="Unassembled WGS sequence"/>
</dbReference>
<comment type="cofactor">
    <cofactor evidence="1">
        <name>Mg(2+)</name>
        <dbReference type="ChEBI" id="CHEBI:18420"/>
    </cofactor>
</comment>
<evidence type="ECO:0000256" key="5">
    <source>
        <dbReference type="ARBA" id="ARBA00022679"/>
    </source>
</evidence>
<dbReference type="Gene3D" id="1.10.238.10">
    <property type="entry name" value="EF-hand"/>
    <property type="match status" value="2"/>
</dbReference>
<keyword evidence="15" id="KW-0812">Transmembrane</keyword>
<dbReference type="SUPFAM" id="SSF56112">
    <property type="entry name" value="Protein kinase-like (PK-like)"/>
    <property type="match status" value="1"/>
</dbReference>
<keyword evidence="4" id="KW-0723">Serine/threonine-protein kinase</keyword>
<dbReference type="GO" id="GO:0004674">
    <property type="term" value="F:protein serine/threonine kinase activity"/>
    <property type="evidence" value="ECO:0007669"/>
    <property type="project" value="UniProtKB-KW"/>
</dbReference>
<evidence type="ECO:0000256" key="10">
    <source>
        <dbReference type="ARBA" id="ARBA00022837"/>
    </source>
</evidence>
<dbReference type="SMART" id="SM00054">
    <property type="entry name" value="EFh"/>
    <property type="match status" value="2"/>
</dbReference>
<evidence type="ECO:0000256" key="15">
    <source>
        <dbReference type="SAM" id="Phobius"/>
    </source>
</evidence>
<dbReference type="VEuPathDB" id="ToxoDB:cyc_00380"/>
<evidence type="ECO:0000256" key="14">
    <source>
        <dbReference type="ARBA" id="ARBA00048679"/>
    </source>
</evidence>
<dbReference type="PROSITE" id="PS00018">
    <property type="entry name" value="EF_HAND_1"/>
    <property type="match status" value="2"/>
</dbReference>
<evidence type="ECO:0000259" key="17">
    <source>
        <dbReference type="PROSITE" id="PS50222"/>
    </source>
</evidence>
<sequence>MGETLQQQDYSLMVSNPPPELIRRKLEQVKSAKLEGRGSGGWVEYGGEEGRSGRLRGGEGGSPYGARALEGDSAKGQVGERQIMCAFCLRTQFDTSGSGVLRFSDVAALVRRLCSNLQLPPVDESALRTIFDAFDSSGSGCLELEDFCMMYWEILCRIREKYYPEKQMRVRRSLFVGRRNLALAGISITDLFTFAKKLGSGSFGDVHRVIEKRQSPFDFLASLCVYGCLGASSSGLERVIKTINKDRSQVPLEQIEAEIEVLKSLDHPNIIKIFEVFDDYHNVYIVMETCEGGELLQRLIDAQNRGSALTEKSVSEIMRQLMNALAYFHSKHVAHKDLKPENVLFQDSSPDSPIKVIDFGLAELFEKTDAHSKNAAGTALYMAPEVFMRYLSLKCDIWSAGVMMYFLLTGCLPFIGNTIEEVKDKVCNSEPDYARECAHLTGEAVSLLKWMLIKPEDERPTATEVLKHPWFNQANVKVIQISPLICENMKKYMRQSHLKNALVNMMVHQLNVTGPQIRQINDIFRQLDKDGDGTISHTELTEGLEQVGLPQWDINRIIQSVDVDDSGNVSYTGKL</sequence>
<comment type="catalytic activity">
    <reaction evidence="13">
        <text>L-threonyl-[protein] + ATP = O-phospho-L-threonyl-[protein] + ADP + H(+)</text>
        <dbReference type="Rhea" id="RHEA:46608"/>
        <dbReference type="Rhea" id="RHEA-COMP:11060"/>
        <dbReference type="Rhea" id="RHEA-COMP:11605"/>
        <dbReference type="ChEBI" id="CHEBI:15378"/>
        <dbReference type="ChEBI" id="CHEBI:30013"/>
        <dbReference type="ChEBI" id="CHEBI:30616"/>
        <dbReference type="ChEBI" id="CHEBI:61977"/>
        <dbReference type="ChEBI" id="CHEBI:456216"/>
        <dbReference type="EC" id="2.7.11.1"/>
    </reaction>
</comment>
<dbReference type="EMBL" id="JROU02001440">
    <property type="protein sequence ID" value="OEH76491.1"/>
    <property type="molecule type" value="Genomic_DNA"/>
</dbReference>
<dbReference type="GO" id="GO:0005524">
    <property type="term" value="F:ATP binding"/>
    <property type="evidence" value="ECO:0007669"/>
    <property type="project" value="UniProtKB-KW"/>
</dbReference>
<evidence type="ECO:0000256" key="12">
    <source>
        <dbReference type="ARBA" id="ARBA00024334"/>
    </source>
</evidence>
<evidence type="ECO:0000256" key="11">
    <source>
        <dbReference type="ARBA" id="ARBA00022840"/>
    </source>
</evidence>
<dbReference type="InterPro" id="IPR011992">
    <property type="entry name" value="EF-hand-dom_pair"/>
</dbReference>
<dbReference type="Pfam" id="PF13499">
    <property type="entry name" value="EF-hand_7"/>
    <property type="match status" value="2"/>
</dbReference>
<dbReference type="InterPro" id="IPR018247">
    <property type="entry name" value="EF_Hand_1_Ca_BS"/>
</dbReference>